<keyword evidence="5" id="KW-0472">Membrane</keyword>
<keyword evidence="3" id="KW-0812">Transmembrane</keyword>
<dbReference type="GO" id="GO:0015627">
    <property type="term" value="C:type II protein secretion system complex"/>
    <property type="evidence" value="ECO:0007669"/>
    <property type="project" value="InterPro"/>
</dbReference>
<gene>
    <name evidence="6" type="ORF">A2851_04185</name>
</gene>
<reference evidence="6 7" key="1">
    <citation type="journal article" date="2016" name="Nat. Commun.">
        <title>Thousands of microbial genomes shed light on interconnected biogeochemical processes in an aquifer system.</title>
        <authorList>
            <person name="Anantharaman K."/>
            <person name="Brown C.T."/>
            <person name="Hug L.A."/>
            <person name="Sharon I."/>
            <person name="Castelle C.J."/>
            <person name="Probst A.J."/>
            <person name="Thomas B.C."/>
            <person name="Singh A."/>
            <person name="Wilkins M.J."/>
            <person name="Karaoz U."/>
            <person name="Brodie E.L."/>
            <person name="Williams K.H."/>
            <person name="Hubbard S.S."/>
            <person name="Banfield J.F."/>
        </authorList>
    </citation>
    <scope>NUCLEOTIDE SEQUENCE [LARGE SCALE GENOMIC DNA]</scope>
</reference>
<evidence type="ECO:0000256" key="4">
    <source>
        <dbReference type="ARBA" id="ARBA00022989"/>
    </source>
</evidence>
<dbReference type="EMBL" id="MFKT01000011">
    <property type="protein sequence ID" value="OGG53489.1"/>
    <property type="molecule type" value="Genomic_DNA"/>
</dbReference>
<proteinExistence type="predicted"/>
<evidence type="ECO:0000256" key="1">
    <source>
        <dbReference type="ARBA" id="ARBA00004167"/>
    </source>
</evidence>
<dbReference type="AlphaFoldDB" id="A0A1F6CWE9"/>
<dbReference type="PRINTS" id="PR00885">
    <property type="entry name" value="BCTERIALGSPH"/>
</dbReference>
<keyword evidence="4" id="KW-1133">Transmembrane helix</keyword>
<dbReference type="PANTHER" id="PTHR30093:SF44">
    <property type="entry name" value="TYPE II SECRETION SYSTEM CORE PROTEIN G"/>
    <property type="match status" value="1"/>
</dbReference>
<dbReference type="InterPro" id="IPR002416">
    <property type="entry name" value="T2SS_protein-GspH"/>
</dbReference>
<dbReference type="Pfam" id="PF07963">
    <property type="entry name" value="N_methyl"/>
    <property type="match status" value="1"/>
</dbReference>
<name>A0A1F6CWE9_9BACT</name>
<keyword evidence="2" id="KW-0488">Methylation</keyword>
<comment type="subcellular location">
    <subcellularLocation>
        <location evidence="1">Membrane</location>
        <topology evidence="1">Single-pass membrane protein</topology>
    </subcellularLocation>
</comment>
<dbReference type="InterPro" id="IPR012902">
    <property type="entry name" value="N_methyl_site"/>
</dbReference>
<evidence type="ECO:0000313" key="7">
    <source>
        <dbReference type="Proteomes" id="UP000176863"/>
    </source>
</evidence>
<evidence type="ECO:0000256" key="3">
    <source>
        <dbReference type="ARBA" id="ARBA00022692"/>
    </source>
</evidence>
<dbReference type="InterPro" id="IPR045584">
    <property type="entry name" value="Pilin-like"/>
</dbReference>
<evidence type="ECO:0000256" key="2">
    <source>
        <dbReference type="ARBA" id="ARBA00022481"/>
    </source>
</evidence>
<dbReference type="Proteomes" id="UP000176863">
    <property type="component" value="Unassembled WGS sequence"/>
</dbReference>
<dbReference type="GO" id="GO:0015628">
    <property type="term" value="P:protein secretion by the type II secretion system"/>
    <property type="evidence" value="ECO:0007669"/>
    <property type="project" value="InterPro"/>
</dbReference>
<protein>
    <recommendedName>
        <fullName evidence="8">Type II secretion system protein GspG C-terminal domain-containing protein</fullName>
    </recommendedName>
</protein>
<dbReference type="NCBIfam" id="TIGR02532">
    <property type="entry name" value="IV_pilin_GFxxxE"/>
    <property type="match status" value="1"/>
</dbReference>
<dbReference type="PROSITE" id="PS00409">
    <property type="entry name" value="PROKAR_NTER_METHYL"/>
    <property type="match status" value="1"/>
</dbReference>
<evidence type="ECO:0000256" key="5">
    <source>
        <dbReference type="ARBA" id="ARBA00023136"/>
    </source>
</evidence>
<accession>A0A1F6CWE9</accession>
<dbReference type="PANTHER" id="PTHR30093">
    <property type="entry name" value="GENERAL SECRETION PATHWAY PROTEIN G"/>
    <property type="match status" value="1"/>
</dbReference>
<organism evidence="6 7">
    <name type="scientific">Candidatus Kaiserbacteria bacterium RIFCSPHIGHO2_01_FULL_53_29</name>
    <dbReference type="NCBI Taxonomy" id="1798480"/>
    <lineage>
        <taxon>Bacteria</taxon>
        <taxon>Candidatus Kaiseribacteriota</taxon>
    </lineage>
</organism>
<evidence type="ECO:0000313" key="6">
    <source>
        <dbReference type="EMBL" id="OGG53489.1"/>
    </source>
</evidence>
<sequence>MKISYKRGFTLIELLVVIAIIGILSSIVLASLNSARKKGRDARRISDIKQMQLALELSYDAAATYPLLFNTASVVTPGYISTVPTDPSTSVAYIYQPATATGGTLGACSATPCNSYVLEATLETAGHSALASDVDGTVLTDPNVACGTQGASEVEYCATP</sequence>
<evidence type="ECO:0008006" key="8">
    <source>
        <dbReference type="Google" id="ProtNLM"/>
    </source>
</evidence>
<dbReference type="Gene3D" id="3.30.700.10">
    <property type="entry name" value="Glycoprotein, Type 4 Pilin"/>
    <property type="match status" value="1"/>
</dbReference>
<dbReference type="SUPFAM" id="SSF54523">
    <property type="entry name" value="Pili subunits"/>
    <property type="match status" value="1"/>
</dbReference>
<comment type="caution">
    <text evidence="6">The sequence shown here is derived from an EMBL/GenBank/DDBJ whole genome shotgun (WGS) entry which is preliminary data.</text>
</comment>
<dbReference type="STRING" id="1798480.A2851_04185"/>
<dbReference type="GO" id="GO:0016020">
    <property type="term" value="C:membrane"/>
    <property type="evidence" value="ECO:0007669"/>
    <property type="project" value="UniProtKB-SubCell"/>
</dbReference>